<feature type="transmembrane region" description="Helical" evidence="2">
    <location>
        <begin position="23"/>
        <end position="42"/>
    </location>
</feature>
<gene>
    <name evidence="3" type="ORF">CRG98_024702</name>
</gene>
<keyword evidence="2" id="KW-1133">Transmembrane helix</keyword>
<organism evidence="3 4">
    <name type="scientific">Punica granatum</name>
    <name type="common">Pomegranate</name>
    <dbReference type="NCBI Taxonomy" id="22663"/>
    <lineage>
        <taxon>Eukaryota</taxon>
        <taxon>Viridiplantae</taxon>
        <taxon>Streptophyta</taxon>
        <taxon>Embryophyta</taxon>
        <taxon>Tracheophyta</taxon>
        <taxon>Spermatophyta</taxon>
        <taxon>Magnoliopsida</taxon>
        <taxon>eudicotyledons</taxon>
        <taxon>Gunneridae</taxon>
        <taxon>Pentapetalae</taxon>
        <taxon>rosids</taxon>
        <taxon>malvids</taxon>
        <taxon>Myrtales</taxon>
        <taxon>Lythraceae</taxon>
        <taxon>Punica</taxon>
    </lineage>
</organism>
<dbReference type="AlphaFoldDB" id="A0A2I0JG85"/>
<keyword evidence="4" id="KW-1185">Reference proteome</keyword>
<feature type="compositionally biased region" description="Low complexity" evidence="1">
    <location>
        <begin position="110"/>
        <end position="125"/>
    </location>
</feature>
<feature type="region of interest" description="Disordered" evidence="1">
    <location>
        <begin position="107"/>
        <end position="138"/>
    </location>
</feature>
<dbReference type="Proteomes" id="UP000233551">
    <property type="component" value="Unassembled WGS sequence"/>
</dbReference>
<keyword evidence="2" id="KW-0472">Membrane</keyword>
<comment type="caution">
    <text evidence="3">The sequence shown here is derived from an EMBL/GenBank/DDBJ whole genome shotgun (WGS) entry which is preliminary data.</text>
</comment>
<dbReference type="EMBL" id="PGOL01001751">
    <property type="protein sequence ID" value="PKI54920.1"/>
    <property type="molecule type" value="Genomic_DNA"/>
</dbReference>
<evidence type="ECO:0000256" key="2">
    <source>
        <dbReference type="SAM" id="Phobius"/>
    </source>
</evidence>
<evidence type="ECO:0000313" key="3">
    <source>
        <dbReference type="EMBL" id="PKI54920.1"/>
    </source>
</evidence>
<evidence type="ECO:0000256" key="1">
    <source>
        <dbReference type="SAM" id="MobiDB-lite"/>
    </source>
</evidence>
<keyword evidence="2" id="KW-0812">Transmembrane</keyword>
<name>A0A2I0JG85_PUNGR</name>
<accession>A0A2I0JG85</accession>
<protein>
    <submittedName>
        <fullName evidence="3">Uncharacterized protein</fullName>
    </submittedName>
</protein>
<evidence type="ECO:0000313" key="4">
    <source>
        <dbReference type="Proteomes" id="UP000233551"/>
    </source>
</evidence>
<sequence length="228" mass="24877">MAGFGIRANLHAMLDAIIMLDDFIHAIRVSIIAIVACVMWVLTFGASGGRGQPFGAAEGGGRQARRSRAWRRACLSRDRNQSQPDYSWLRTRPATIVASAAATCERSRGAPRVSRRSSVSVLPSRPESPHNLSSFLEPRSSRRPSWLVTAMVAAVAEGVHDGRCCGWGSGERRRWLGFSGGDCRLGFRRVREESGEGDAARPDLGRFRFHPIQSRPAPVSSFGPTCSN</sequence>
<reference evidence="3 4" key="1">
    <citation type="submission" date="2017-11" db="EMBL/GenBank/DDBJ databases">
        <title>De-novo sequencing of pomegranate (Punica granatum L.) genome.</title>
        <authorList>
            <person name="Akparov Z."/>
            <person name="Amiraslanov A."/>
            <person name="Hajiyeva S."/>
            <person name="Abbasov M."/>
            <person name="Kaur K."/>
            <person name="Hamwieh A."/>
            <person name="Solovyev V."/>
            <person name="Salamov A."/>
            <person name="Braich B."/>
            <person name="Kosarev P."/>
            <person name="Mahmoud A."/>
            <person name="Hajiyev E."/>
            <person name="Babayeva S."/>
            <person name="Izzatullayeva V."/>
            <person name="Mammadov A."/>
            <person name="Mammadov A."/>
            <person name="Sharifova S."/>
            <person name="Ojaghi J."/>
            <person name="Eynullazada K."/>
            <person name="Bayramov B."/>
            <person name="Abdulazimova A."/>
            <person name="Shahmuradov I."/>
        </authorList>
    </citation>
    <scope>NUCLEOTIDE SEQUENCE [LARGE SCALE GENOMIC DNA]</scope>
    <source>
        <strain evidence="4">cv. AG2017</strain>
        <tissue evidence="3">Leaf</tissue>
    </source>
</reference>
<proteinExistence type="predicted"/>